<dbReference type="Pfam" id="PF01381">
    <property type="entry name" value="HTH_3"/>
    <property type="match status" value="1"/>
</dbReference>
<dbReference type="EMBL" id="QFYQ01000001">
    <property type="protein sequence ID" value="RAK56292.1"/>
    <property type="molecule type" value="Genomic_DNA"/>
</dbReference>
<keyword evidence="4" id="KW-1185">Reference proteome</keyword>
<keyword evidence="1" id="KW-0238">DNA-binding</keyword>
<evidence type="ECO:0000256" key="1">
    <source>
        <dbReference type="ARBA" id="ARBA00023125"/>
    </source>
</evidence>
<dbReference type="InterPro" id="IPR010982">
    <property type="entry name" value="Lambda_DNA-bd_dom_sf"/>
</dbReference>
<dbReference type="InterPro" id="IPR001387">
    <property type="entry name" value="Cro/C1-type_HTH"/>
</dbReference>
<dbReference type="CDD" id="cd00093">
    <property type="entry name" value="HTH_XRE"/>
    <property type="match status" value="1"/>
</dbReference>
<dbReference type="Gene3D" id="1.10.260.40">
    <property type="entry name" value="lambda repressor-like DNA-binding domains"/>
    <property type="match status" value="1"/>
</dbReference>
<evidence type="ECO:0000313" key="4">
    <source>
        <dbReference type="Proteomes" id="UP000249254"/>
    </source>
</evidence>
<evidence type="ECO:0000313" key="3">
    <source>
        <dbReference type="EMBL" id="RAK56292.1"/>
    </source>
</evidence>
<dbReference type="GO" id="GO:0005829">
    <property type="term" value="C:cytosol"/>
    <property type="evidence" value="ECO:0007669"/>
    <property type="project" value="TreeGrafter"/>
</dbReference>
<dbReference type="GO" id="GO:0003677">
    <property type="term" value="F:DNA binding"/>
    <property type="evidence" value="ECO:0007669"/>
    <property type="project" value="UniProtKB-KW"/>
</dbReference>
<dbReference type="PANTHER" id="PTHR46797">
    <property type="entry name" value="HTH-TYPE TRANSCRIPTIONAL REGULATOR"/>
    <property type="match status" value="1"/>
</dbReference>
<dbReference type="PANTHER" id="PTHR46797:SF1">
    <property type="entry name" value="METHYLPHOSPHONATE SYNTHASE"/>
    <property type="match status" value="1"/>
</dbReference>
<feature type="domain" description="HTH cro/C1-type" evidence="2">
    <location>
        <begin position="21"/>
        <end position="75"/>
    </location>
</feature>
<dbReference type="InterPro" id="IPR050807">
    <property type="entry name" value="TransReg_Diox_bact_type"/>
</dbReference>
<sequence length="147" mass="16333">MGGDEAGAGPHPVDRHVGLHIRMRRKALGISQERLAEALGLTFQQVQKYERGANRVSASKLWEIARALKTNVAYFYEGLEDEANDAARGFMGANAQEFLLTPEGMELAATFPKVRRPGLRRKVLDLVRAMAEMEADERDQAPLSLLK</sequence>
<organism evidence="3 4">
    <name type="scientific">Phenylobacterium soli</name>
    <dbReference type="NCBI Taxonomy" id="2170551"/>
    <lineage>
        <taxon>Bacteria</taxon>
        <taxon>Pseudomonadati</taxon>
        <taxon>Pseudomonadota</taxon>
        <taxon>Alphaproteobacteria</taxon>
        <taxon>Caulobacterales</taxon>
        <taxon>Caulobacteraceae</taxon>
        <taxon>Phenylobacterium</taxon>
    </lineage>
</organism>
<dbReference type="SUPFAM" id="SSF47413">
    <property type="entry name" value="lambda repressor-like DNA-binding domains"/>
    <property type="match status" value="1"/>
</dbReference>
<accession>A0A328AMT0</accession>
<proteinExistence type="predicted"/>
<dbReference type="SMART" id="SM00530">
    <property type="entry name" value="HTH_XRE"/>
    <property type="match status" value="1"/>
</dbReference>
<dbReference type="RefSeq" id="WP_111530039.1">
    <property type="nucleotide sequence ID" value="NZ_JBHRSG010000004.1"/>
</dbReference>
<reference evidence="4" key="1">
    <citation type="submission" date="2018-05" db="EMBL/GenBank/DDBJ databases">
        <authorList>
            <person name="Li X."/>
        </authorList>
    </citation>
    <scope>NUCLEOTIDE SEQUENCE [LARGE SCALE GENOMIC DNA]</scope>
    <source>
        <strain evidence="4">LX32</strain>
    </source>
</reference>
<comment type="caution">
    <text evidence="3">The sequence shown here is derived from an EMBL/GenBank/DDBJ whole genome shotgun (WGS) entry which is preliminary data.</text>
</comment>
<protein>
    <submittedName>
        <fullName evidence="3">Transcriptional regulator</fullName>
    </submittedName>
</protein>
<dbReference type="AlphaFoldDB" id="A0A328AMT0"/>
<evidence type="ECO:0000259" key="2">
    <source>
        <dbReference type="PROSITE" id="PS50943"/>
    </source>
</evidence>
<dbReference type="PROSITE" id="PS50943">
    <property type="entry name" value="HTH_CROC1"/>
    <property type="match status" value="1"/>
</dbReference>
<gene>
    <name evidence="3" type="ORF">DJ017_09640</name>
</gene>
<dbReference type="Proteomes" id="UP000249254">
    <property type="component" value="Unassembled WGS sequence"/>
</dbReference>
<dbReference type="GO" id="GO:0003700">
    <property type="term" value="F:DNA-binding transcription factor activity"/>
    <property type="evidence" value="ECO:0007669"/>
    <property type="project" value="TreeGrafter"/>
</dbReference>
<dbReference type="OrthoDB" id="7923537at2"/>
<name>A0A328AMT0_9CAUL</name>